<dbReference type="EMBL" id="FNAP01000007">
    <property type="protein sequence ID" value="SDE50125.1"/>
    <property type="molecule type" value="Genomic_DNA"/>
</dbReference>
<gene>
    <name evidence="1" type="ORF">SAMN05421720_107161</name>
</gene>
<protein>
    <recommendedName>
        <fullName evidence="3">RelE toxin of RelE / RelB toxin-antitoxin system</fullName>
    </recommendedName>
</protein>
<dbReference type="STRING" id="69960.SAMN05421720_107161"/>
<proteinExistence type="predicted"/>
<dbReference type="OrthoDB" id="9812066at2"/>
<reference evidence="1 2" key="1">
    <citation type="submission" date="2016-10" db="EMBL/GenBank/DDBJ databases">
        <authorList>
            <person name="de Groot N.N."/>
        </authorList>
    </citation>
    <scope>NUCLEOTIDE SEQUENCE [LARGE SCALE GENOMIC DNA]</scope>
    <source>
        <strain evidence="1 2">ATCC 700224</strain>
    </source>
</reference>
<dbReference type="PIRSF" id="PIRSF018634">
    <property type="entry name" value="UCP018634"/>
    <property type="match status" value="1"/>
</dbReference>
<evidence type="ECO:0000313" key="2">
    <source>
        <dbReference type="Proteomes" id="UP000199412"/>
    </source>
</evidence>
<accession>A0A1G7DH23</accession>
<dbReference type="RefSeq" id="WP_092786165.1">
    <property type="nucleotide sequence ID" value="NZ_FNAP01000007.1"/>
</dbReference>
<keyword evidence="2" id="KW-1185">Reference proteome</keyword>
<evidence type="ECO:0008006" key="3">
    <source>
        <dbReference type="Google" id="ProtNLM"/>
    </source>
</evidence>
<dbReference type="AlphaFoldDB" id="A0A1G7DH23"/>
<organism evidence="1 2">
    <name type="scientific">Rhodospira trueperi</name>
    <dbReference type="NCBI Taxonomy" id="69960"/>
    <lineage>
        <taxon>Bacteria</taxon>
        <taxon>Pseudomonadati</taxon>
        <taxon>Pseudomonadota</taxon>
        <taxon>Alphaproteobacteria</taxon>
        <taxon>Rhodospirillales</taxon>
        <taxon>Rhodospirillaceae</taxon>
        <taxon>Rhodospira</taxon>
    </lineage>
</organism>
<name>A0A1G7DH23_9PROT</name>
<evidence type="ECO:0000313" key="1">
    <source>
        <dbReference type="EMBL" id="SDE50125.1"/>
    </source>
</evidence>
<dbReference type="InterPro" id="IPR009387">
    <property type="entry name" value="HigB-2"/>
</dbReference>
<sequence>MRIFATREAARFLRREGLSGDSIRAAVDELNQGLVHADLGGGLVKQRIARPGSGKRGGYRAVLAFRARERAVLLYVFPKSGQASLSKREKSALAKLAAELLRLDDSQTIRAIQSGALVDVAEREEQPDHDRT</sequence>
<dbReference type="Pfam" id="PF06296">
    <property type="entry name" value="RelE"/>
    <property type="match status" value="1"/>
</dbReference>
<dbReference type="Proteomes" id="UP000199412">
    <property type="component" value="Unassembled WGS sequence"/>
</dbReference>